<accession>A0A2G9GHE1</accession>
<dbReference type="AlphaFoldDB" id="A0A2G9GHE1"/>
<comment type="caution">
    <text evidence="1">The sequence shown here is derived from an EMBL/GenBank/DDBJ whole genome shotgun (WGS) entry which is preliminary data.</text>
</comment>
<dbReference type="STRING" id="429701.A0A2G9GHE1"/>
<dbReference type="EMBL" id="NKXS01005035">
    <property type="protein sequence ID" value="PIN04707.1"/>
    <property type="molecule type" value="Genomic_DNA"/>
</dbReference>
<keyword evidence="2" id="KW-1185">Reference proteome</keyword>
<sequence>MGFDCDERNTLLYADLFKERRGNENTVVMATCESSSSGFSTPICSELGSSESDDSDFIDELTRQMAECMLQEEEQEQEQRNIKSYNNHSYTDSAAVKNFKNRLYSNAICSMDQPPPLQVYQLKNQPPMRKQVQKPEQNYVRRYRGRDWRVGYRGKGHDGSGMRAIFLGGSGFRNGSSGTGVFLPNDPVEQKKKSGCSTVLIPTRVLEALELHFQRHSDPAALPLRGGFPRDERTRSNMDEVMQLPQEWTY</sequence>
<proteinExistence type="predicted"/>
<dbReference type="PANTHER" id="PTHR33356:SF16">
    <property type="entry name" value="G PATCH DOMAIN PROTEIN"/>
    <property type="match status" value="1"/>
</dbReference>
<gene>
    <name evidence="1" type="ORF">CDL12_22759</name>
</gene>
<organism evidence="1 2">
    <name type="scientific">Handroanthus impetiginosus</name>
    <dbReference type="NCBI Taxonomy" id="429701"/>
    <lineage>
        <taxon>Eukaryota</taxon>
        <taxon>Viridiplantae</taxon>
        <taxon>Streptophyta</taxon>
        <taxon>Embryophyta</taxon>
        <taxon>Tracheophyta</taxon>
        <taxon>Spermatophyta</taxon>
        <taxon>Magnoliopsida</taxon>
        <taxon>eudicotyledons</taxon>
        <taxon>Gunneridae</taxon>
        <taxon>Pentapetalae</taxon>
        <taxon>asterids</taxon>
        <taxon>lamiids</taxon>
        <taxon>Lamiales</taxon>
        <taxon>Bignoniaceae</taxon>
        <taxon>Crescentiina</taxon>
        <taxon>Tabebuia alliance</taxon>
        <taxon>Handroanthus</taxon>
    </lineage>
</organism>
<dbReference type="OrthoDB" id="1709562at2759"/>
<protein>
    <submittedName>
        <fullName evidence="1">Uncharacterized protein</fullName>
    </submittedName>
</protein>
<reference evidence="2" key="1">
    <citation type="journal article" date="2018" name="Gigascience">
        <title>Genome assembly of the Pink Ipe (Handroanthus impetiginosus, Bignoniaceae), a highly valued, ecologically keystone Neotropical timber forest tree.</title>
        <authorList>
            <person name="Silva-Junior O.B."/>
            <person name="Grattapaglia D."/>
            <person name="Novaes E."/>
            <person name="Collevatti R.G."/>
        </authorList>
    </citation>
    <scope>NUCLEOTIDE SEQUENCE [LARGE SCALE GENOMIC DNA]</scope>
    <source>
        <strain evidence="2">cv. UFG-1</strain>
    </source>
</reference>
<name>A0A2G9GHE1_9LAMI</name>
<dbReference type="PANTHER" id="PTHR33356">
    <property type="entry name" value="TIP41-LIKE PROTEIN"/>
    <property type="match status" value="1"/>
</dbReference>
<dbReference type="Proteomes" id="UP000231279">
    <property type="component" value="Unassembled WGS sequence"/>
</dbReference>
<evidence type="ECO:0000313" key="2">
    <source>
        <dbReference type="Proteomes" id="UP000231279"/>
    </source>
</evidence>
<evidence type="ECO:0000313" key="1">
    <source>
        <dbReference type="EMBL" id="PIN04707.1"/>
    </source>
</evidence>